<dbReference type="AlphaFoldDB" id="A0A3A5L1F5"/>
<accession>A0A3A5L1F5</accession>
<dbReference type="PANTHER" id="PTHR46401">
    <property type="entry name" value="GLYCOSYLTRANSFERASE WBBK-RELATED"/>
    <property type="match status" value="1"/>
</dbReference>
<dbReference type="Proteomes" id="UP000272706">
    <property type="component" value="Unassembled WGS sequence"/>
</dbReference>
<dbReference type="Gene3D" id="3.40.50.2000">
    <property type="entry name" value="Glycogen Phosphorylase B"/>
    <property type="match status" value="1"/>
</dbReference>
<gene>
    <name evidence="1" type="ORF">D3227_11975</name>
</gene>
<dbReference type="GO" id="GO:0016757">
    <property type="term" value="F:glycosyltransferase activity"/>
    <property type="evidence" value="ECO:0007669"/>
    <property type="project" value="TreeGrafter"/>
</dbReference>
<dbReference type="EMBL" id="QZWZ01000007">
    <property type="protein sequence ID" value="RJT40083.1"/>
    <property type="molecule type" value="Genomic_DNA"/>
</dbReference>
<dbReference type="OrthoDB" id="8479354at2"/>
<keyword evidence="2" id="KW-1185">Reference proteome</keyword>
<comment type="caution">
    <text evidence="1">The sequence shown here is derived from an EMBL/GenBank/DDBJ whole genome shotgun (WGS) entry which is preliminary data.</text>
</comment>
<name>A0A3A5L1F5_9HYPH</name>
<dbReference type="SUPFAM" id="SSF53756">
    <property type="entry name" value="UDP-Glycosyltransferase/glycogen phosphorylase"/>
    <property type="match status" value="1"/>
</dbReference>
<proteinExistence type="predicted"/>
<dbReference type="PANTHER" id="PTHR46401:SF8">
    <property type="entry name" value="BLL6006 PROTEIN"/>
    <property type="match status" value="1"/>
</dbReference>
<evidence type="ECO:0000313" key="1">
    <source>
        <dbReference type="EMBL" id="RJT40083.1"/>
    </source>
</evidence>
<sequence length="755" mass="85658">MPRVMWLLNHSAARRFEIPMLKACGFNEIFLPKIYPVDPSFRSASLDFSEDRNLTIPPSDLAVLNAADWYGDPGREAWAVANRHFSLLFFIVHTAEALGSISAHFQGAAIWRAYGLERTNSYSTIRKHFTHGLKTVERMGDRFWFGEAYKDLHAVEDDFLRRRTVYLPLGLSSADLQEGWTGSDRRVFFVCPDIGFNPYYRAIFDEFKRDFAGLPYAIGGSQPIAVGDPNVLGFVPKELHERHMREMRVMYYHSREPRHIHYHPFEAVRAGMPLVFMADGMLDELGGISLPGRARTVAEAKSKIHRLLQGDTRLADDIRKSQKVLLDAMRPDRLESAWRKNLTHVVERLQANKSGQIGLPSRKKRIAIILPIVYRGGTLRAAKLLAEAISEGAEQAGEGAEVVLLHLDLPSAYSPKDWSDLPSSVTTRTFNWNVLDKAEAKTAMMFDGHADWEPVYEKYLAVDDGIKQLGDCDLWIVISDRLSLPLLPMRPAILAVFDYLQRHYKVSHVEEQILLANRLASHVLVTTEFTRQDALQYAGIDPRRVTKVPMLVPEKGTATRNGQGAEPTHFLWTTNLAAHKNHRRALAALQIYYEVYEGTLSCHVTGFGSSEITKSQLPHLDGLNRVVAASRALRQRVKFLGELSDEAYRRELSASAFLWHPTELDNGTFSIIEAAHYGVPSLSSDYPAMREMDRQFQLGLSFMDQEDPEDMAAQLHAMEVNLAERQRSLATEKQLADQSVRRLAPHYWHVIREFL</sequence>
<organism evidence="1 2">
    <name type="scientific">Mesorhizobium waimense</name>
    <dbReference type="NCBI Taxonomy" id="1300307"/>
    <lineage>
        <taxon>Bacteria</taxon>
        <taxon>Pseudomonadati</taxon>
        <taxon>Pseudomonadota</taxon>
        <taxon>Alphaproteobacteria</taxon>
        <taxon>Hyphomicrobiales</taxon>
        <taxon>Phyllobacteriaceae</taxon>
        <taxon>Mesorhizobium</taxon>
    </lineage>
</organism>
<protein>
    <submittedName>
        <fullName evidence="1">Glycosytransferase</fullName>
    </submittedName>
</protein>
<evidence type="ECO:0000313" key="2">
    <source>
        <dbReference type="Proteomes" id="UP000272706"/>
    </source>
</evidence>
<reference evidence="1 2" key="1">
    <citation type="submission" date="2018-09" db="EMBL/GenBank/DDBJ databases">
        <title>Mesorhizobium carmichaelinearum sp. nov. isolated from Carmichaelinea spp. root nodules in New Zealand.</title>
        <authorList>
            <person name="De Meyer S.E."/>
        </authorList>
    </citation>
    <scope>NUCLEOTIDE SEQUENCE [LARGE SCALE GENOMIC DNA]</scope>
    <source>
        <strain evidence="1 2">ICMP19557</strain>
    </source>
</reference>
<keyword evidence="1" id="KW-0808">Transferase</keyword>
<dbReference type="Pfam" id="PF13692">
    <property type="entry name" value="Glyco_trans_1_4"/>
    <property type="match status" value="1"/>
</dbReference>